<dbReference type="AlphaFoldDB" id="X0GLC3"/>
<protein>
    <submittedName>
        <fullName evidence="1">Uncharacterized protein</fullName>
    </submittedName>
</protein>
<organism evidence="1">
    <name type="scientific">Fusarium oxysporum f. sp. conglutinans race 2 54008</name>
    <dbReference type="NCBI Taxonomy" id="1089457"/>
    <lineage>
        <taxon>Eukaryota</taxon>
        <taxon>Fungi</taxon>
        <taxon>Dikarya</taxon>
        <taxon>Ascomycota</taxon>
        <taxon>Pezizomycotina</taxon>
        <taxon>Sordariomycetes</taxon>
        <taxon>Hypocreomycetidae</taxon>
        <taxon>Hypocreales</taxon>
        <taxon>Nectriaceae</taxon>
        <taxon>Fusarium</taxon>
        <taxon>Fusarium oxysporum species complex</taxon>
    </lineage>
</organism>
<gene>
    <name evidence="1" type="ORF">FOPG_19622</name>
</gene>
<evidence type="ECO:0000313" key="1">
    <source>
        <dbReference type="EMBL" id="EXL64108.1"/>
    </source>
</evidence>
<reference evidence="1" key="2">
    <citation type="submission" date="2014-03" db="EMBL/GenBank/DDBJ databases">
        <title>The Genome Annotation of Fusarium oxysporum PHW808.</title>
        <authorList>
            <consortium name="The Broad Institute Genomics Platform"/>
            <person name="Ma L.-J."/>
            <person name="Corby-Kistler H."/>
            <person name="Broz K."/>
            <person name="Gale L.R."/>
            <person name="Jonkers W."/>
            <person name="O'Donnell K."/>
            <person name="Ploetz R."/>
            <person name="Steinberg C."/>
            <person name="Schwartz D.C."/>
            <person name="VanEtten H."/>
            <person name="Zhou S."/>
            <person name="Young S.K."/>
            <person name="Zeng Q."/>
            <person name="Gargeya S."/>
            <person name="Fitzgerald M."/>
            <person name="Abouelleil A."/>
            <person name="Alvarado L."/>
            <person name="Chapman S.B."/>
            <person name="Gainer-Dewar J."/>
            <person name="Goldberg J."/>
            <person name="Griggs A."/>
            <person name="Gujja S."/>
            <person name="Hansen M."/>
            <person name="Howarth C."/>
            <person name="Imamovic A."/>
            <person name="Ireland A."/>
            <person name="Larimer J."/>
            <person name="McCowan C."/>
            <person name="Murphy C."/>
            <person name="Pearson M."/>
            <person name="Poon T.W."/>
            <person name="Priest M."/>
            <person name="Roberts A."/>
            <person name="Saif S."/>
            <person name="Shea T."/>
            <person name="Sykes S."/>
            <person name="Wortman J."/>
            <person name="Nusbaum C."/>
            <person name="Birren B."/>
        </authorList>
    </citation>
    <scope>NUCLEOTIDE SEQUENCE</scope>
    <source>
        <strain evidence="1">54008</strain>
    </source>
</reference>
<proteinExistence type="predicted"/>
<name>X0GLC3_FUSOX</name>
<accession>X0GLC3</accession>
<sequence length="64" mass="7304">MNGAIDEMGQDRISLYTYGKTLKRRDEIHFRAFPVEQAGWLNGMELGSWQPNIEASQDITNESS</sequence>
<dbReference type="HOGENOM" id="CLU_2867744_0_0_1"/>
<dbReference type="Proteomes" id="UP000030676">
    <property type="component" value="Unassembled WGS sequence"/>
</dbReference>
<dbReference type="EMBL" id="KK034355">
    <property type="protein sequence ID" value="EXL64108.1"/>
    <property type="molecule type" value="Genomic_DNA"/>
</dbReference>
<reference evidence="1" key="1">
    <citation type="submission" date="2011-11" db="EMBL/GenBank/DDBJ databases">
        <title>The Genome Sequence of Fusarium oxysporum PHW808.</title>
        <authorList>
            <consortium name="The Broad Institute Genome Sequencing Platform"/>
            <person name="Ma L.-J."/>
            <person name="Gale L.R."/>
            <person name="Schwartz D.C."/>
            <person name="Zhou S."/>
            <person name="Corby-Kistler H."/>
            <person name="Young S.K."/>
            <person name="Zeng Q."/>
            <person name="Gargeya S."/>
            <person name="Fitzgerald M."/>
            <person name="Haas B."/>
            <person name="Abouelleil A."/>
            <person name="Alvarado L."/>
            <person name="Arachchi H.M."/>
            <person name="Berlin A."/>
            <person name="Brown A."/>
            <person name="Chapman S.B."/>
            <person name="Chen Z."/>
            <person name="Dunbar C."/>
            <person name="Freedman E."/>
            <person name="Gearin G."/>
            <person name="Goldberg J."/>
            <person name="Griggs A."/>
            <person name="Gujja S."/>
            <person name="Heiman D."/>
            <person name="Howarth C."/>
            <person name="Larson L."/>
            <person name="Lui A."/>
            <person name="MacDonald P.J.P."/>
            <person name="Montmayeur A."/>
            <person name="Murphy C."/>
            <person name="Neiman D."/>
            <person name="Pearson M."/>
            <person name="Priest M."/>
            <person name="Roberts A."/>
            <person name="Saif S."/>
            <person name="Shea T."/>
            <person name="Shenoy N."/>
            <person name="Sisk P."/>
            <person name="Stolte C."/>
            <person name="Sykes S."/>
            <person name="Wortman J."/>
            <person name="Nusbaum C."/>
            <person name="Birren B."/>
        </authorList>
    </citation>
    <scope>NUCLEOTIDE SEQUENCE [LARGE SCALE GENOMIC DNA]</scope>
    <source>
        <strain evidence="1">54008</strain>
    </source>
</reference>